<reference evidence="1 2" key="1">
    <citation type="submission" date="2018-06" db="EMBL/GenBank/DDBJ databases">
        <authorList>
            <consortium name="Pathogen Informatics"/>
            <person name="Doyle S."/>
        </authorList>
    </citation>
    <scope>NUCLEOTIDE SEQUENCE [LARGE SCALE GENOMIC DNA]</scope>
    <source>
        <strain evidence="1 2">NCTC11343</strain>
    </source>
</reference>
<proteinExistence type="predicted"/>
<evidence type="ECO:0000313" key="2">
    <source>
        <dbReference type="Proteomes" id="UP000251241"/>
    </source>
</evidence>
<dbReference type="Proteomes" id="UP000251241">
    <property type="component" value="Unassembled WGS sequence"/>
</dbReference>
<evidence type="ECO:0000313" key="1">
    <source>
        <dbReference type="EMBL" id="SPZ92105.1"/>
    </source>
</evidence>
<gene>
    <name evidence="1" type="ORF">NCTC11343_04159</name>
</gene>
<accession>A0A2X2JWM2</accession>
<dbReference type="EMBL" id="UAUU01000011">
    <property type="protein sequence ID" value="SPZ92105.1"/>
    <property type="molecule type" value="Genomic_DNA"/>
</dbReference>
<sequence>MNKTVYSNWSTSKWLYKIEEVFCTTQISNHLSITLTEFLGFLKANMVYFLSSFTEIIGDSAKKAKIALSQLILTANKIYGNLKNITKTNVPIERYSYIRKIYIEMLSIIDSLLNDCERLNEKLLRELPLTKYSSFVGKDLFKKDLAILKSKIHSSCINHDLSKLVLGTLRNVIEKKEIKRGELKYAMLILQELLNLENLETEKIENILIQYDFNSPKFFNYCAKNCLLQATENISLHTQMEVLISLEERLNIIPQKRFLKLTMEDESIRRQLKNFYKEKKESLKERMELRRNEILDSKLWQDNEKALINLSVPQMGLIIRLFMEQGIIPREDVGKTFSYYAKHFRTPHASFISAESLQKKSTDVEFATAKKMKSQLIGMVNWLNEHYNTSNYKDS</sequence>
<organism evidence="1 2">
    <name type="scientific">Sphingobacterium multivorum</name>
    <dbReference type="NCBI Taxonomy" id="28454"/>
    <lineage>
        <taxon>Bacteria</taxon>
        <taxon>Pseudomonadati</taxon>
        <taxon>Bacteroidota</taxon>
        <taxon>Sphingobacteriia</taxon>
        <taxon>Sphingobacteriales</taxon>
        <taxon>Sphingobacteriaceae</taxon>
        <taxon>Sphingobacterium</taxon>
    </lineage>
</organism>
<protein>
    <submittedName>
        <fullName evidence="1">Uncharacterized protein</fullName>
    </submittedName>
</protein>
<name>A0A2X2JWM2_SPHMU</name>
<dbReference type="AlphaFoldDB" id="A0A2X2JWM2"/>